<accession>A0A5B9QG15</accession>
<dbReference type="Proteomes" id="UP000323917">
    <property type="component" value="Chromosome"/>
</dbReference>
<name>A0A5B9QG15_9BACT</name>
<dbReference type="Gene3D" id="1.10.238.160">
    <property type="match status" value="1"/>
</dbReference>
<evidence type="ECO:0000259" key="1">
    <source>
        <dbReference type="Pfam" id="PF12728"/>
    </source>
</evidence>
<evidence type="ECO:0000313" key="3">
    <source>
        <dbReference type="Proteomes" id="UP000323917"/>
    </source>
</evidence>
<dbReference type="SUPFAM" id="SSF46955">
    <property type="entry name" value="Putative DNA-binding domain"/>
    <property type="match status" value="1"/>
</dbReference>
<sequence length="71" mass="8042">MNKENLVPPKQSVQLIAAEELAEMLDVSTRTVWRLLSTGQLVQPLRIGGSVRWRIDEVQEWINNGCPVVTK</sequence>
<reference evidence="2 3" key="1">
    <citation type="submission" date="2019-08" db="EMBL/GenBank/DDBJ databases">
        <title>Deep-cultivation of Planctomycetes and their phenomic and genomic characterization uncovers novel biology.</title>
        <authorList>
            <person name="Wiegand S."/>
            <person name="Jogler M."/>
            <person name="Boedeker C."/>
            <person name="Pinto D."/>
            <person name="Vollmers J."/>
            <person name="Rivas-Marin E."/>
            <person name="Kohn T."/>
            <person name="Peeters S.H."/>
            <person name="Heuer A."/>
            <person name="Rast P."/>
            <person name="Oberbeckmann S."/>
            <person name="Bunk B."/>
            <person name="Jeske O."/>
            <person name="Meyerdierks A."/>
            <person name="Storesund J.E."/>
            <person name="Kallscheuer N."/>
            <person name="Luecker S."/>
            <person name="Lage O.M."/>
            <person name="Pohl T."/>
            <person name="Merkel B.J."/>
            <person name="Hornburger P."/>
            <person name="Mueller R.-W."/>
            <person name="Bruemmer F."/>
            <person name="Labrenz M."/>
            <person name="Spormann A.M."/>
            <person name="Op den Camp H."/>
            <person name="Overmann J."/>
            <person name="Amann R."/>
            <person name="Jetten M.S.M."/>
            <person name="Mascher T."/>
            <person name="Medema M.H."/>
            <person name="Devos D.P."/>
            <person name="Kaster A.-K."/>
            <person name="Ovreas L."/>
            <person name="Rohde M."/>
            <person name="Galperin M.Y."/>
            <person name="Jogler C."/>
        </authorList>
    </citation>
    <scope>NUCLEOTIDE SEQUENCE [LARGE SCALE GENOMIC DNA]</scope>
    <source>
        <strain evidence="2 3">Pr1d</strain>
    </source>
</reference>
<dbReference type="OrthoDB" id="291753at2"/>
<gene>
    <name evidence="2" type="ORF">Pr1d_50700</name>
</gene>
<dbReference type="KEGG" id="bgok:Pr1d_50700"/>
<dbReference type="InterPro" id="IPR041657">
    <property type="entry name" value="HTH_17"/>
</dbReference>
<feature type="domain" description="Helix-turn-helix" evidence="1">
    <location>
        <begin position="19"/>
        <end position="64"/>
    </location>
</feature>
<dbReference type="Pfam" id="PF12728">
    <property type="entry name" value="HTH_17"/>
    <property type="match status" value="1"/>
</dbReference>
<proteinExistence type="predicted"/>
<organism evidence="2 3">
    <name type="scientific">Bythopirellula goksoeyrii</name>
    <dbReference type="NCBI Taxonomy" id="1400387"/>
    <lineage>
        <taxon>Bacteria</taxon>
        <taxon>Pseudomonadati</taxon>
        <taxon>Planctomycetota</taxon>
        <taxon>Planctomycetia</taxon>
        <taxon>Pirellulales</taxon>
        <taxon>Lacipirellulaceae</taxon>
        <taxon>Bythopirellula</taxon>
    </lineage>
</organism>
<evidence type="ECO:0000313" key="2">
    <source>
        <dbReference type="EMBL" id="QEG37724.1"/>
    </source>
</evidence>
<dbReference type="RefSeq" id="WP_148075914.1">
    <property type="nucleotide sequence ID" value="NZ_CP042913.1"/>
</dbReference>
<dbReference type="EMBL" id="CP042913">
    <property type="protein sequence ID" value="QEG37724.1"/>
    <property type="molecule type" value="Genomic_DNA"/>
</dbReference>
<dbReference type="AlphaFoldDB" id="A0A5B9QG15"/>
<protein>
    <submittedName>
        <fullName evidence="2">Helix-turn-helix domain protein</fullName>
    </submittedName>
</protein>
<keyword evidence="3" id="KW-1185">Reference proteome</keyword>
<dbReference type="InterPro" id="IPR009061">
    <property type="entry name" value="DNA-bd_dom_put_sf"/>
</dbReference>